<keyword evidence="7 9" id="KW-0472">Membrane</keyword>
<dbReference type="InterPro" id="IPR026579">
    <property type="entry name" value="FtsQ"/>
</dbReference>
<evidence type="ECO:0000256" key="3">
    <source>
        <dbReference type="ARBA" id="ARBA00022519"/>
    </source>
</evidence>
<protein>
    <submittedName>
        <fullName evidence="11">Cell division protein FtsQ</fullName>
    </submittedName>
</protein>
<dbReference type="EMBL" id="MTKP01000215">
    <property type="protein sequence ID" value="RWX47545.1"/>
    <property type="molecule type" value="Genomic_DNA"/>
</dbReference>
<dbReference type="GO" id="GO:0090529">
    <property type="term" value="P:cell septum assembly"/>
    <property type="evidence" value="ECO:0007669"/>
    <property type="project" value="InterPro"/>
</dbReference>
<keyword evidence="6 9" id="KW-1133">Transmembrane helix</keyword>
<dbReference type="PANTHER" id="PTHR35851">
    <property type="entry name" value="CELL DIVISION PROTEIN FTSQ"/>
    <property type="match status" value="1"/>
</dbReference>
<keyword evidence="2" id="KW-1003">Cell membrane</keyword>
<organism evidence="11 12">
    <name type="scientific">Candidatus Electrothrix communis</name>
    <dbReference type="NCBI Taxonomy" id="1859133"/>
    <lineage>
        <taxon>Bacteria</taxon>
        <taxon>Pseudomonadati</taxon>
        <taxon>Thermodesulfobacteriota</taxon>
        <taxon>Desulfobulbia</taxon>
        <taxon>Desulfobulbales</taxon>
        <taxon>Desulfobulbaceae</taxon>
        <taxon>Candidatus Electrothrix</taxon>
    </lineage>
</organism>
<keyword evidence="5 9" id="KW-0812">Transmembrane</keyword>
<gene>
    <name evidence="11" type="ORF">VT98_12152</name>
</gene>
<feature type="transmembrane region" description="Helical" evidence="9">
    <location>
        <begin position="63"/>
        <end position="80"/>
    </location>
</feature>
<dbReference type="GO" id="GO:0016020">
    <property type="term" value="C:membrane"/>
    <property type="evidence" value="ECO:0007669"/>
    <property type="project" value="UniProtKB-SubCell"/>
</dbReference>
<comment type="subcellular location">
    <subcellularLocation>
        <location evidence="1">Membrane</location>
    </subcellularLocation>
</comment>
<keyword evidence="12" id="KW-1185">Reference proteome</keyword>
<evidence type="ECO:0000256" key="5">
    <source>
        <dbReference type="ARBA" id="ARBA00022692"/>
    </source>
</evidence>
<dbReference type="Pfam" id="PF03799">
    <property type="entry name" value="FtsQ_DivIB_C"/>
    <property type="match status" value="1"/>
</dbReference>
<evidence type="ECO:0000256" key="7">
    <source>
        <dbReference type="ARBA" id="ARBA00023136"/>
    </source>
</evidence>
<dbReference type="Gene3D" id="3.10.20.310">
    <property type="entry name" value="membrane protein fhac"/>
    <property type="match status" value="1"/>
</dbReference>
<keyword evidence="8" id="KW-0131">Cell cycle</keyword>
<evidence type="ECO:0000256" key="6">
    <source>
        <dbReference type="ARBA" id="ARBA00022989"/>
    </source>
</evidence>
<dbReference type="Proteomes" id="UP000288086">
    <property type="component" value="Unassembled WGS sequence"/>
</dbReference>
<evidence type="ECO:0000256" key="8">
    <source>
        <dbReference type="ARBA" id="ARBA00023306"/>
    </source>
</evidence>
<accession>A0A3S3RTD5</accession>
<keyword evidence="4 11" id="KW-0132">Cell division</keyword>
<sequence length="312" mass="36153">MARKKIRYRRQSAGRSPMLRQFRSNYIRPPAQLRIRVNMGRYQQSTSVTHKPEWNLQLIRKSLLLLVLVMLSVGAGRWGVQTLERSGVFSVRRVTVEGNRMSNEAQIRTLAEIKQGDQLFSVISEEVIERVRQHPWVDQVEVERVWPDTLTIRVHEYRPLAMINIEGKQQGLYYLDHHGIVFAPVESLQDIDYPVITGFAPPDGSGEVPGLDLAEGAMVEDVCDFLHVAARGNPILPLQSISEIHINREKGIIVYLVEHPFPIYVGYGNIEKRYYQLVKLLERFYRKKRIEGIEEIRMDYHESRILVARSEP</sequence>
<keyword evidence="3" id="KW-0997">Cell inner membrane</keyword>
<dbReference type="PROSITE" id="PS51779">
    <property type="entry name" value="POTRA"/>
    <property type="match status" value="1"/>
</dbReference>
<evidence type="ECO:0000256" key="2">
    <source>
        <dbReference type="ARBA" id="ARBA00022475"/>
    </source>
</evidence>
<name>A0A3S3RTD5_9BACT</name>
<dbReference type="InterPro" id="IPR034746">
    <property type="entry name" value="POTRA"/>
</dbReference>
<proteinExistence type="predicted"/>
<dbReference type="InterPro" id="IPR005548">
    <property type="entry name" value="Cell_div_FtsQ/DivIB_C"/>
</dbReference>
<evidence type="ECO:0000256" key="1">
    <source>
        <dbReference type="ARBA" id="ARBA00004370"/>
    </source>
</evidence>
<evidence type="ECO:0000313" key="12">
    <source>
        <dbReference type="Proteomes" id="UP000288086"/>
    </source>
</evidence>
<evidence type="ECO:0000256" key="9">
    <source>
        <dbReference type="SAM" id="Phobius"/>
    </source>
</evidence>
<evidence type="ECO:0000259" key="10">
    <source>
        <dbReference type="PROSITE" id="PS51779"/>
    </source>
</evidence>
<dbReference type="PANTHER" id="PTHR35851:SF1">
    <property type="entry name" value="CELL DIVISION PROTEIN FTSQ"/>
    <property type="match status" value="1"/>
</dbReference>
<comment type="caution">
    <text evidence="11">The sequence shown here is derived from an EMBL/GenBank/DDBJ whole genome shotgun (WGS) entry which is preliminary data.</text>
</comment>
<dbReference type="InterPro" id="IPR013685">
    <property type="entry name" value="POTRA_FtsQ_type"/>
</dbReference>
<evidence type="ECO:0000313" key="11">
    <source>
        <dbReference type="EMBL" id="RWX47545.1"/>
    </source>
</evidence>
<evidence type="ECO:0000256" key="4">
    <source>
        <dbReference type="ARBA" id="ARBA00022618"/>
    </source>
</evidence>
<reference evidence="11 12" key="1">
    <citation type="submission" date="2017-01" db="EMBL/GenBank/DDBJ databases">
        <title>The cable genome- insights into the physiology and evolution of filamentous bacteria capable of sulfide oxidation via long distance electron transfer.</title>
        <authorList>
            <person name="Schreiber L."/>
            <person name="Bjerg J.T."/>
            <person name="Boggild A."/>
            <person name="Van De Vossenberg J."/>
            <person name="Meysman F."/>
            <person name="Nielsen L.P."/>
            <person name="Schramm A."/>
            <person name="Kjeldsen K.U."/>
        </authorList>
    </citation>
    <scope>NUCLEOTIDE SEQUENCE [LARGE SCALE GENOMIC DNA]</scope>
    <source>
        <strain evidence="11">A1</strain>
    </source>
</reference>
<dbReference type="AlphaFoldDB" id="A0A3S3RTD5"/>
<dbReference type="Pfam" id="PF08478">
    <property type="entry name" value="POTRA_1"/>
    <property type="match status" value="1"/>
</dbReference>
<feature type="domain" description="POTRA" evidence="10">
    <location>
        <begin position="89"/>
        <end position="157"/>
    </location>
</feature>